<dbReference type="EMBL" id="JAGZEE010000042">
    <property type="protein sequence ID" value="MBS5413075.1"/>
    <property type="molecule type" value="Genomic_DNA"/>
</dbReference>
<dbReference type="Proteomes" id="UP000782901">
    <property type="component" value="Unassembled WGS sequence"/>
</dbReference>
<keyword evidence="2" id="KW-0812">Transmembrane</keyword>
<keyword evidence="4" id="KW-0808">Transferase</keyword>
<evidence type="ECO:0000256" key="1">
    <source>
        <dbReference type="ARBA" id="ARBA00006464"/>
    </source>
</evidence>
<accession>A0A943DTU5</accession>
<dbReference type="Pfam" id="PF02397">
    <property type="entry name" value="Bac_transf"/>
    <property type="match status" value="1"/>
</dbReference>
<dbReference type="PANTHER" id="PTHR30576">
    <property type="entry name" value="COLANIC BIOSYNTHESIS UDP-GLUCOSE LIPID CARRIER TRANSFERASE"/>
    <property type="match status" value="1"/>
</dbReference>
<evidence type="ECO:0000256" key="2">
    <source>
        <dbReference type="SAM" id="Phobius"/>
    </source>
</evidence>
<comment type="similarity">
    <text evidence="1">Belongs to the bacterial sugar transferase family.</text>
</comment>
<keyword evidence="2" id="KW-0472">Membrane</keyword>
<dbReference type="GO" id="GO:0016780">
    <property type="term" value="F:phosphotransferase activity, for other substituted phosphate groups"/>
    <property type="evidence" value="ECO:0007669"/>
    <property type="project" value="TreeGrafter"/>
</dbReference>
<feature type="transmembrane region" description="Helical" evidence="2">
    <location>
        <begin position="7"/>
        <end position="28"/>
    </location>
</feature>
<sequence>MIRFLDIFFSFCGLLLLMPVFLILYLFIRIESKGPGFYSQIRVGKGGKDFRLYKFRSMRVGADKKGLITVGGRDSRITRVGYFIRKYKLDELPQLWNVLLGDMSLVGPRPEVRKYVDIYTEDQWKVLSVRPGITDYASIEYVDENEILGKAIDPDKVYVEQIMPDKIRYNMKYIQSRSVFEYFKVIILTILHVVR</sequence>
<name>A0A943DTU5_BACT4</name>
<dbReference type="RefSeq" id="WP_234120660.1">
    <property type="nucleotide sequence ID" value="NZ_JAHYNQ010000020.1"/>
</dbReference>
<evidence type="ECO:0000313" key="4">
    <source>
        <dbReference type="EMBL" id="MBS5413075.1"/>
    </source>
</evidence>
<dbReference type="PANTHER" id="PTHR30576:SF20">
    <property type="entry name" value="QUINOVOSAMINEPHOSPHOTRANSFERAE-RELATED"/>
    <property type="match status" value="1"/>
</dbReference>
<feature type="domain" description="Bacterial sugar transferase" evidence="3">
    <location>
        <begin position="3"/>
        <end position="194"/>
    </location>
</feature>
<protein>
    <submittedName>
        <fullName evidence="4">Sugar transferase</fullName>
    </submittedName>
</protein>
<evidence type="ECO:0000313" key="5">
    <source>
        <dbReference type="Proteomes" id="UP000782901"/>
    </source>
</evidence>
<reference evidence="4" key="1">
    <citation type="submission" date="2021-02" db="EMBL/GenBank/DDBJ databases">
        <title>Infant gut strain persistence is associated with maternal origin, phylogeny, and functional potential including surface adhesion and iron acquisition.</title>
        <authorList>
            <person name="Lou Y.C."/>
        </authorList>
    </citation>
    <scope>NUCLEOTIDE SEQUENCE</scope>
    <source>
        <strain evidence="4">L3_082_243G1_dasL3_082_243G1_maxbin2.maxbin.015s ta_sub</strain>
    </source>
</reference>
<dbReference type="AlphaFoldDB" id="A0A943DTU5"/>
<gene>
    <name evidence="4" type="ORF">KHY35_20605</name>
</gene>
<proteinExistence type="inferred from homology"/>
<dbReference type="InterPro" id="IPR003362">
    <property type="entry name" value="Bact_transf"/>
</dbReference>
<organism evidence="4 5">
    <name type="scientific">Bacteroides thetaiotaomicron</name>
    <dbReference type="NCBI Taxonomy" id="818"/>
    <lineage>
        <taxon>Bacteria</taxon>
        <taxon>Pseudomonadati</taxon>
        <taxon>Bacteroidota</taxon>
        <taxon>Bacteroidia</taxon>
        <taxon>Bacteroidales</taxon>
        <taxon>Bacteroidaceae</taxon>
        <taxon>Bacteroides</taxon>
    </lineage>
</organism>
<evidence type="ECO:0000259" key="3">
    <source>
        <dbReference type="Pfam" id="PF02397"/>
    </source>
</evidence>
<keyword evidence="2" id="KW-1133">Transmembrane helix</keyword>
<comment type="caution">
    <text evidence="4">The sequence shown here is derived from an EMBL/GenBank/DDBJ whole genome shotgun (WGS) entry which is preliminary data.</text>
</comment>